<feature type="non-terminal residue" evidence="2">
    <location>
        <position position="1"/>
    </location>
</feature>
<reference evidence="2" key="1">
    <citation type="submission" date="2015-12" db="EMBL/GenBank/DDBJ databases">
        <title>De novo transcriptome assembly of four potential Pierce s Disease insect vectors from Arizona vineyards.</title>
        <authorList>
            <person name="Tassone E.E."/>
        </authorList>
    </citation>
    <scope>NUCLEOTIDE SEQUENCE</scope>
</reference>
<feature type="non-terminal residue" evidence="2">
    <location>
        <position position="146"/>
    </location>
</feature>
<sequence>FCSSKPYYSQPTVLEYVNVIGPYGYNFRYTTSDGIGREESGQLMNAGTSEENYVVQGRTSWISPEGIPYVVTFISDNSGYRTSNPEEYQSFVPERNSFYFHDLPQQPVIVTTQRPTMKTTKATVRPVKPYVPPSKPTNFGPQEDRN</sequence>
<protein>
    <submittedName>
        <fullName evidence="2">Uncharacterized protein</fullName>
    </submittedName>
</protein>
<dbReference type="AlphaFoldDB" id="A0A1B6DYY2"/>
<dbReference type="PROSITE" id="PS51155">
    <property type="entry name" value="CHIT_BIND_RR_2"/>
    <property type="match status" value="1"/>
</dbReference>
<dbReference type="EMBL" id="GEDC01006415">
    <property type="protein sequence ID" value="JAS30883.1"/>
    <property type="molecule type" value="Transcribed_RNA"/>
</dbReference>
<organism evidence="2">
    <name type="scientific">Clastoptera arizonana</name>
    <name type="common">Arizona spittle bug</name>
    <dbReference type="NCBI Taxonomy" id="38151"/>
    <lineage>
        <taxon>Eukaryota</taxon>
        <taxon>Metazoa</taxon>
        <taxon>Ecdysozoa</taxon>
        <taxon>Arthropoda</taxon>
        <taxon>Hexapoda</taxon>
        <taxon>Insecta</taxon>
        <taxon>Pterygota</taxon>
        <taxon>Neoptera</taxon>
        <taxon>Paraneoptera</taxon>
        <taxon>Hemiptera</taxon>
        <taxon>Auchenorrhyncha</taxon>
        <taxon>Cercopoidea</taxon>
        <taxon>Clastopteridae</taxon>
        <taxon>Clastoptera</taxon>
    </lineage>
</organism>
<dbReference type="Pfam" id="PF00379">
    <property type="entry name" value="Chitin_bind_4"/>
    <property type="match status" value="1"/>
</dbReference>
<name>A0A1B6DYY2_9HEMI</name>
<evidence type="ECO:0000256" key="1">
    <source>
        <dbReference type="PROSITE-ProRule" id="PRU00497"/>
    </source>
</evidence>
<keyword evidence="1" id="KW-0193">Cuticle</keyword>
<evidence type="ECO:0000313" key="2">
    <source>
        <dbReference type="EMBL" id="JAS30883.1"/>
    </source>
</evidence>
<accession>A0A1B6DYY2</accession>
<proteinExistence type="predicted"/>
<dbReference type="InterPro" id="IPR000618">
    <property type="entry name" value="Insect_cuticle"/>
</dbReference>
<dbReference type="GO" id="GO:0042302">
    <property type="term" value="F:structural constituent of cuticle"/>
    <property type="evidence" value="ECO:0007669"/>
    <property type="project" value="UniProtKB-UniRule"/>
</dbReference>
<gene>
    <name evidence="2" type="ORF">g.45134</name>
</gene>